<dbReference type="AlphaFoldDB" id="A0A1X2HIW2"/>
<evidence type="ECO:0000313" key="13">
    <source>
        <dbReference type="Proteomes" id="UP000242180"/>
    </source>
</evidence>
<evidence type="ECO:0000256" key="1">
    <source>
        <dbReference type="ARBA" id="ARBA00004496"/>
    </source>
</evidence>
<dbReference type="GO" id="GO:0071038">
    <property type="term" value="P:TRAMP-dependent tRNA surveillance pathway"/>
    <property type="evidence" value="ECO:0007669"/>
    <property type="project" value="TreeGrafter"/>
</dbReference>
<organism evidence="12 13">
    <name type="scientific">Syncephalastrum racemosum</name>
    <name type="common">Filamentous fungus</name>
    <dbReference type="NCBI Taxonomy" id="13706"/>
    <lineage>
        <taxon>Eukaryota</taxon>
        <taxon>Fungi</taxon>
        <taxon>Fungi incertae sedis</taxon>
        <taxon>Mucoromycota</taxon>
        <taxon>Mucoromycotina</taxon>
        <taxon>Mucoromycetes</taxon>
        <taxon>Mucorales</taxon>
        <taxon>Syncephalastraceae</taxon>
        <taxon>Syncephalastrum</taxon>
    </lineage>
</organism>
<comment type="subcellular location">
    <subcellularLocation>
        <location evidence="1">Cytoplasm</location>
    </subcellularLocation>
    <subcellularLocation>
        <location evidence="2">Nucleus</location>
        <location evidence="2">Nucleolus</location>
    </subcellularLocation>
</comment>
<dbReference type="Pfam" id="PF21262">
    <property type="entry name" value="RRP40_S1"/>
    <property type="match status" value="1"/>
</dbReference>
<evidence type="ECO:0000256" key="3">
    <source>
        <dbReference type="ARBA" id="ARBA00007841"/>
    </source>
</evidence>
<name>A0A1X2HIW2_SYNRA</name>
<dbReference type="GO" id="GO:0071035">
    <property type="term" value="P:nuclear polyadenylation-dependent rRNA catabolic process"/>
    <property type="evidence" value="ECO:0007669"/>
    <property type="project" value="TreeGrafter"/>
</dbReference>
<dbReference type="GO" id="GO:0034475">
    <property type="term" value="P:U4 snRNA 3'-end processing"/>
    <property type="evidence" value="ECO:0007669"/>
    <property type="project" value="TreeGrafter"/>
</dbReference>
<evidence type="ECO:0000256" key="6">
    <source>
        <dbReference type="ARBA" id="ARBA00022835"/>
    </source>
</evidence>
<dbReference type="CDD" id="cd22526">
    <property type="entry name" value="KH-I_Rrp40"/>
    <property type="match status" value="1"/>
</dbReference>
<dbReference type="Pfam" id="PF15985">
    <property type="entry name" value="KH_6"/>
    <property type="match status" value="1"/>
</dbReference>
<dbReference type="GO" id="GO:0010468">
    <property type="term" value="P:regulation of gene expression"/>
    <property type="evidence" value="ECO:0007669"/>
    <property type="project" value="UniProtKB-ARBA"/>
</dbReference>
<dbReference type="EMBL" id="MCGN01000003">
    <property type="protein sequence ID" value="ORY98979.1"/>
    <property type="molecule type" value="Genomic_DNA"/>
</dbReference>
<evidence type="ECO:0000256" key="2">
    <source>
        <dbReference type="ARBA" id="ARBA00004604"/>
    </source>
</evidence>
<keyword evidence="5" id="KW-0698">rRNA processing</keyword>
<dbReference type="FunFam" id="3.30.1370.10:FF:000038">
    <property type="entry name" value="exosome complex component RRP40"/>
    <property type="match status" value="1"/>
</dbReference>
<evidence type="ECO:0000256" key="4">
    <source>
        <dbReference type="ARBA" id="ARBA00022490"/>
    </source>
</evidence>
<evidence type="ECO:0000313" key="12">
    <source>
        <dbReference type="EMBL" id="ORY98979.1"/>
    </source>
</evidence>
<accession>A0A1X2HIW2</accession>
<sequence length="230" mass="25217">MEDNTRVVLPGDRITTSIDTDSPVVIGPGLRQEGEHIVALKAGLLRHIPQGNRWWIENSQKRYVAAAGESVLGVVTGRTAEFYRLDIGTAHTAILPVLAFEGATKRNRPNLALRSLVYCYVTMANPDMEAELTCVNPSTNRADGFGPLEGGFVFKCSLGLCRRLLNPATPILQLLGQHFPFEIAVGMNGRVWMNSKSTKDTIALMNAIEASEYLNKDECKTLVDNLINCS</sequence>
<dbReference type="Proteomes" id="UP000242180">
    <property type="component" value="Unassembled WGS sequence"/>
</dbReference>
<feature type="domain" description="Exosome complex exonuclease Rrp40 N-terminal" evidence="11">
    <location>
        <begin position="24"/>
        <end position="62"/>
    </location>
</feature>
<dbReference type="InterPro" id="IPR004088">
    <property type="entry name" value="KH_dom_type_1"/>
</dbReference>
<dbReference type="FunCoup" id="A0A1X2HIW2">
    <property type="interactions" value="423"/>
</dbReference>
<dbReference type="PANTHER" id="PTHR21321">
    <property type="entry name" value="PNAS-3 RELATED"/>
    <property type="match status" value="1"/>
</dbReference>
<dbReference type="GO" id="GO:0071051">
    <property type="term" value="P:poly(A)-dependent snoRNA 3'-end processing"/>
    <property type="evidence" value="ECO:0007669"/>
    <property type="project" value="TreeGrafter"/>
</dbReference>
<dbReference type="SUPFAM" id="SSF110324">
    <property type="entry name" value="Ribosomal L27 protein-like"/>
    <property type="match status" value="1"/>
</dbReference>
<dbReference type="GO" id="GO:0003723">
    <property type="term" value="F:RNA binding"/>
    <property type="evidence" value="ECO:0007669"/>
    <property type="project" value="UniProtKB-KW"/>
</dbReference>
<dbReference type="Pfam" id="PF18311">
    <property type="entry name" value="Rrp40_N"/>
    <property type="match status" value="1"/>
</dbReference>
<evidence type="ECO:0000256" key="9">
    <source>
        <dbReference type="ARBA" id="ARBA00030615"/>
    </source>
</evidence>
<dbReference type="PANTHER" id="PTHR21321:SF1">
    <property type="entry name" value="EXOSOME COMPLEX COMPONENT RRP40"/>
    <property type="match status" value="1"/>
</dbReference>
<comment type="similarity">
    <text evidence="3">Belongs to the RRP40 family.</text>
</comment>
<dbReference type="InParanoid" id="A0A1X2HIW2"/>
<proteinExistence type="inferred from homology"/>
<dbReference type="GO" id="GO:0005730">
    <property type="term" value="C:nucleolus"/>
    <property type="evidence" value="ECO:0007669"/>
    <property type="project" value="UniProtKB-SubCell"/>
</dbReference>
<reference evidence="12 13" key="1">
    <citation type="submission" date="2016-07" db="EMBL/GenBank/DDBJ databases">
        <title>Pervasive Adenine N6-methylation of Active Genes in Fungi.</title>
        <authorList>
            <consortium name="DOE Joint Genome Institute"/>
            <person name="Mondo S.J."/>
            <person name="Dannebaum R.O."/>
            <person name="Kuo R.C."/>
            <person name="Labutti K."/>
            <person name="Haridas S."/>
            <person name="Kuo A."/>
            <person name="Salamov A."/>
            <person name="Ahrendt S.R."/>
            <person name="Lipzen A."/>
            <person name="Sullivan W."/>
            <person name="Andreopoulos W.B."/>
            <person name="Clum A."/>
            <person name="Lindquist E."/>
            <person name="Daum C."/>
            <person name="Ramamoorthy G.K."/>
            <person name="Gryganskyi A."/>
            <person name="Culley D."/>
            <person name="Magnuson J.K."/>
            <person name="James T.Y."/>
            <person name="O'Malley M.A."/>
            <person name="Stajich J.E."/>
            <person name="Spatafora J.W."/>
            <person name="Visel A."/>
            <person name="Grigoriev I.V."/>
        </authorList>
    </citation>
    <scope>NUCLEOTIDE SEQUENCE [LARGE SCALE GENOMIC DNA]</scope>
    <source>
        <strain evidence="12 13">NRRL 2496</strain>
    </source>
</reference>
<evidence type="ECO:0000256" key="5">
    <source>
        <dbReference type="ARBA" id="ARBA00022552"/>
    </source>
</evidence>
<dbReference type="InterPro" id="IPR036612">
    <property type="entry name" value="KH_dom_type_1_sf"/>
</dbReference>
<keyword evidence="8" id="KW-0539">Nucleus</keyword>
<dbReference type="InterPro" id="IPR041054">
    <property type="entry name" value="Rrp40_N_euk"/>
</dbReference>
<dbReference type="Gene3D" id="3.30.1370.10">
    <property type="entry name" value="K Homology domain, type 1"/>
    <property type="match status" value="1"/>
</dbReference>
<evidence type="ECO:0000259" key="10">
    <source>
        <dbReference type="Pfam" id="PF15985"/>
    </source>
</evidence>
<dbReference type="GO" id="GO:0000176">
    <property type="term" value="C:nuclear exosome (RNase complex)"/>
    <property type="evidence" value="ECO:0007669"/>
    <property type="project" value="TreeGrafter"/>
</dbReference>
<dbReference type="Gene3D" id="2.40.50.100">
    <property type="match status" value="1"/>
</dbReference>
<evidence type="ECO:0000256" key="8">
    <source>
        <dbReference type="ARBA" id="ARBA00023242"/>
    </source>
</evidence>
<dbReference type="SUPFAM" id="SSF50249">
    <property type="entry name" value="Nucleic acid-binding proteins"/>
    <property type="match status" value="1"/>
</dbReference>
<dbReference type="InterPro" id="IPR037319">
    <property type="entry name" value="Rrp40_S1"/>
</dbReference>
<dbReference type="Gene3D" id="2.40.50.140">
    <property type="entry name" value="Nucleic acid-binding proteins"/>
    <property type="match status" value="1"/>
</dbReference>
<dbReference type="CDD" id="cd05790">
    <property type="entry name" value="S1_Rrp40"/>
    <property type="match status" value="1"/>
</dbReference>
<dbReference type="InterPro" id="IPR049469">
    <property type="entry name" value="RRP40_KH-I"/>
</dbReference>
<dbReference type="GO" id="GO:0071034">
    <property type="term" value="P:CUT catabolic process"/>
    <property type="evidence" value="ECO:0007669"/>
    <property type="project" value="TreeGrafter"/>
</dbReference>
<comment type="caution">
    <text evidence="12">The sequence shown here is derived from an EMBL/GenBank/DDBJ whole genome shotgun (WGS) entry which is preliminary data.</text>
</comment>
<protein>
    <recommendedName>
        <fullName evidence="9">Ribosomal RNA-processing protein 40</fullName>
    </recommendedName>
</protein>
<dbReference type="FunFam" id="2.40.50.140:FF:000112">
    <property type="entry name" value="Exosome complex component RRP40"/>
    <property type="match status" value="1"/>
</dbReference>
<evidence type="ECO:0000256" key="7">
    <source>
        <dbReference type="ARBA" id="ARBA00022884"/>
    </source>
</evidence>
<evidence type="ECO:0000259" key="11">
    <source>
        <dbReference type="Pfam" id="PF18311"/>
    </source>
</evidence>
<dbReference type="InterPro" id="IPR026699">
    <property type="entry name" value="Exosome_RNA_bind1/RRP40/RRP4"/>
</dbReference>
<keyword evidence="6" id="KW-0271">Exosome</keyword>
<dbReference type="GO" id="GO:0000177">
    <property type="term" value="C:cytoplasmic exosome (RNase complex)"/>
    <property type="evidence" value="ECO:0007669"/>
    <property type="project" value="TreeGrafter"/>
</dbReference>
<keyword evidence="7" id="KW-0694">RNA-binding</keyword>
<keyword evidence="13" id="KW-1185">Reference proteome</keyword>
<dbReference type="OMA" id="SYMAFPN"/>
<dbReference type="OrthoDB" id="340500at2759"/>
<dbReference type="InterPro" id="IPR012340">
    <property type="entry name" value="NA-bd_OB-fold"/>
</dbReference>
<keyword evidence="4" id="KW-0963">Cytoplasm</keyword>
<dbReference type="GO" id="GO:0000467">
    <property type="term" value="P:exonucleolytic trimming to generate mature 3'-end of 5.8S rRNA from tricistronic rRNA transcript (SSU-rRNA, 5.8S rRNA, LSU-rRNA)"/>
    <property type="evidence" value="ECO:0007669"/>
    <property type="project" value="TreeGrafter"/>
</dbReference>
<dbReference type="STRING" id="13706.A0A1X2HIW2"/>
<feature type="domain" description="K Homology" evidence="10">
    <location>
        <begin position="151"/>
        <end position="198"/>
    </location>
</feature>
<gene>
    <name evidence="12" type="ORF">BCR43DRAFT_488527</name>
</gene>
<dbReference type="SUPFAM" id="SSF54791">
    <property type="entry name" value="Eukaryotic type KH-domain (KH-domain type I)"/>
    <property type="match status" value="1"/>
</dbReference>